<dbReference type="PRINTS" id="PR00080">
    <property type="entry name" value="SDRFAMILY"/>
</dbReference>
<dbReference type="GO" id="GO:0016491">
    <property type="term" value="F:oxidoreductase activity"/>
    <property type="evidence" value="ECO:0007669"/>
    <property type="project" value="UniProtKB-KW"/>
</dbReference>
<accession>A0A1E3PWR2</accession>
<evidence type="ECO:0000313" key="5">
    <source>
        <dbReference type="Proteomes" id="UP000094385"/>
    </source>
</evidence>
<evidence type="ECO:0000256" key="1">
    <source>
        <dbReference type="ARBA" id="ARBA00006484"/>
    </source>
</evidence>
<dbReference type="Proteomes" id="UP000094385">
    <property type="component" value="Unassembled WGS sequence"/>
</dbReference>
<reference evidence="4 5" key="1">
    <citation type="journal article" date="2016" name="Proc. Natl. Acad. Sci. U.S.A.">
        <title>Comparative genomics of biotechnologically important yeasts.</title>
        <authorList>
            <person name="Riley R."/>
            <person name="Haridas S."/>
            <person name="Wolfe K.H."/>
            <person name="Lopes M.R."/>
            <person name="Hittinger C.T."/>
            <person name="Goeker M."/>
            <person name="Salamov A.A."/>
            <person name="Wisecaver J.H."/>
            <person name="Long T.M."/>
            <person name="Calvey C.H."/>
            <person name="Aerts A.L."/>
            <person name="Barry K.W."/>
            <person name="Choi C."/>
            <person name="Clum A."/>
            <person name="Coughlan A.Y."/>
            <person name="Deshpande S."/>
            <person name="Douglass A.P."/>
            <person name="Hanson S.J."/>
            <person name="Klenk H.-P."/>
            <person name="LaButti K.M."/>
            <person name="Lapidus A."/>
            <person name="Lindquist E.A."/>
            <person name="Lipzen A.M."/>
            <person name="Meier-Kolthoff J.P."/>
            <person name="Ohm R.A."/>
            <person name="Otillar R.P."/>
            <person name="Pangilinan J.L."/>
            <person name="Peng Y."/>
            <person name="Rokas A."/>
            <person name="Rosa C.A."/>
            <person name="Scheuner C."/>
            <person name="Sibirny A.A."/>
            <person name="Slot J.C."/>
            <person name="Stielow J.B."/>
            <person name="Sun H."/>
            <person name="Kurtzman C.P."/>
            <person name="Blackwell M."/>
            <person name="Grigoriev I.V."/>
            <person name="Jeffries T.W."/>
        </authorList>
    </citation>
    <scope>NUCLEOTIDE SEQUENCE [LARGE SCALE GENOMIC DNA]</scope>
    <source>
        <strain evidence="4 5">NRRL Y-11557</strain>
    </source>
</reference>
<sequence length="327" mass="35009">MTQWSWGTTGVEVVTAFGSKVKGSTVVITGPSAGGIGAETAITLASGSPSLIILTGRTESNIIPVISEIDTKYPSVLVKFIPLDLSSQASVRSAAAKINESVQKIDFLINNAAIMAAPYSKSVDGIESQFATNYIGHFLLTNLIIGKLLKAGPGARIVNVSSSAHRSGTIRFDDPGFSDGKFYNEWEAYAQSKSANILFSRALATKLEPHGCFAFSCHPGSIKSGLQVHLRANESILADGLARAAAAEKAAGREFIREPQKSLEQGCSTTLVALLDPSIEDQNGAYLVNGDIAGNPLPEYLTRKENENKLWLLSEELVGEKFDFWRN</sequence>
<dbReference type="PANTHER" id="PTHR24320">
    <property type="entry name" value="RETINOL DEHYDROGENASE"/>
    <property type="match status" value="1"/>
</dbReference>
<name>A0A1E3PWR2_LIPST</name>
<proteinExistence type="inferred from homology"/>
<dbReference type="PRINTS" id="PR00081">
    <property type="entry name" value="GDHRDH"/>
</dbReference>
<dbReference type="STRING" id="675824.A0A1E3PWR2"/>
<dbReference type="OrthoDB" id="191139at2759"/>
<dbReference type="Pfam" id="PF00106">
    <property type="entry name" value="adh_short"/>
    <property type="match status" value="1"/>
</dbReference>
<keyword evidence="2" id="KW-0560">Oxidoreductase</keyword>
<protein>
    <submittedName>
        <fullName evidence="4">Uncharacterized protein</fullName>
    </submittedName>
</protein>
<gene>
    <name evidence="4" type="ORF">LIPSTDRAFT_197626</name>
</gene>
<dbReference type="AlphaFoldDB" id="A0A1E3PWR2"/>
<keyword evidence="5" id="KW-1185">Reference proteome</keyword>
<dbReference type="EMBL" id="KV454304">
    <property type="protein sequence ID" value="ODQ69362.1"/>
    <property type="molecule type" value="Genomic_DNA"/>
</dbReference>
<dbReference type="PANTHER" id="PTHR24320:SF283">
    <property type="entry name" value="RETINOL DEHYDROGENASE 11"/>
    <property type="match status" value="1"/>
</dbReference>
<dbReference type="Gene3D" id="3.40.50.720">
    <property type="entry name" value="NAD(P)-binding Rossmann-like Domain"/>
    <property type="match status" value="1"/>
</dbReference>
<dbReference type="SUPFAM" id="SSF51735">
    <property type="entry name" value="NAD(P)-binding Rossmann-fold domains"/>
    <property type="match status" value="1"/>
</dbReference>
<dbReference type="InterPro" id="IPR002347">
    <property type="entry name" value="SDR_fam"/>
</dbReference>
<comment type="similarity">
    <text evidence="1 3">Belongs to the short-chain dehydrogenases/reductases (SDR) family.</text>
</comment>
<dbReference type="InterPro" id="IPR036291">
    <property type="entry name" value="NAD(P)-bd_dom_sf"/>
</dbReference>
<evidence type="ECO:0000256" key="3">
    <source>
        <dbReference type="RuleBase" id="RU000363"/>
    </source>
</evidence>
<organism evidence="4 5">
    <name type="scientific">Lipomyces starkeyi NRRL Y-11557</name>
    <dbReference type="NCBI Taxonomy" id="675824"/>
    <lineage>
        <taxon>Eukaryota</taxon>
        <taxon>Fungi</taxon>
        <taxon>Dikarya</taxon>
        <taxon>Ascomycota</taxon>
        <taxon>Saccharomycotina</taxon>
        <taxon>Lipomycetes</taxon>
        <taxon>Lipomycetales</taxon>
        <taxon>Lipomycetaceae</taxon>
        <taxon>Lipomyces</taxon>
    </lineage>
</organism>
<evidence type="ECO:0000313" key="4">
    <source>
        <dbReference type="EMBL" id="ODQ69362.1"/>
    </source>
</evidence>
<evidence type="ECO:0000256" key="2">
    <source>
        <dbReference type="ARBA" id="ARBA00023002"/>
    </source>
</evidence>